<keyword evidence="4" id="KW-0010">Activator</keyword>
<dbReference type="InterPro" id="IPR036388">
    <property type="entry name" value="WH-like_DNA-bd_sf"/>
</dbReference>
<dbReference type="Proteomes" id="UP000249061">
    <property type="component" value="Unassembled WGS sequence"/>
</dbReference>
<dbReference type="PROSITE" id="PS50931">
    <property type="entry name" value="HTH_LYSR"/>
    <property type="match status" value="1"/>
</dbReference>
<dbReference type="GO" id="GO:0003677">
    <property type="term" value="F:DNA binding"/>
    <property type="evidence" value="ECO:0007669"/>
    <property type="project" value="UniProtKB-KW"/>
</dbReference>
<evidence type="ECO:0000313" key="7">
    <source>
        <dbReference type="EMBL" id="PZR18407.1"/>
    </source>
</evidence>
<dbReference type="Gene3D" id="3.40.190.290">
    <property type="match status" value="1"/>
</dbReference>
<keyword evidence="2" id="KW-0805">Transcription regulation</keyword>
<evidence type="ECO:0000313" key="8">
    <source>
        <dbReference type="Proteomes" id="UP000249061"/>
    </source>
</evidence>
<dbReference type="PRINTS" id="PR00039">
    <property type="entry name" value="HTHLYSR"/>
</dbReference>
<gene>
    <name evidence="7" type="ORF">DI536_00560</name>
</gene>
<sequence>MKNDKAVKRVALNFHHLQYFWAVARNGNLTRAAEQLRVAPSALSSQIKQLQDQLDAELFERAGRRLVLTEAGKLVQAYAEEIFASGEELVSTLKARRRRNQLFHVGAVATLSRNFQRSFLRPIVGRANVRLRITSGSAEELLRRLEAHDLDMVLANQPAPATGALRSHLLARQPASLVSTRRAARFRFPHDLHHAPMILPGPSSVLRADFEAVCANFEVRPRVVAEIDDMATIRLVALDTDAIALVPSVVVREELRRGALFEMSEVPKLSEGFFAITLDRKYQHPLVSPLLNRDEQELLAVPDAES</sequence>
<dbReference type="FunFam" id="1.10.10.10:FF:000001">
    <property type="entry name" value="LysR family transcriptional regulator"/>
    <property type="match status" value="1"/>
</dbReference>
<dbReference type="PANTHER" id="PTHR30293:SF2">
    <property type="entry name" value="TRANSCRIPTIONAL ACTIVATOR PROTEIN NHAR"/>
    <property type="match status" value="1"/>
</dbReference>
<dbReference type="SUPFAM" id="SSF53850">
    <property type="entry name" value="Periplasmic binding protein-like II"/>
    <property type="match status" value="1"/>
</dbReference>
<reference evidence="7 8" key="1">
    <citation type="submission" date="2017-08" db="EMBL/GenBank/DDBJ databases">
        <title>Infants hospitalized years apart are colonized by the same room-sourced microbial strains.</title>
        <authorList>
            <person name="Brooks B."/>
            <person name="Olm M.R."/>
            <person name="Firek B.A."/>
            <person name="Baker R."/>
            <person name="Thomas B.C."/>
            <person name="Morowitz M.J."/>
            <person name="Banfield J.F."/>
        </authorList>
    </citation>
    <scope>NUCLEOTIDE SEQUENCE [LARGE SCALE GENOMIC DNA]</scope>
    <source>
        <strain evidence="7">S2_003_000_R2_14</strain>
    </source>
</reference>
<dbReference type="AlphaFoldDB" id="A0A2W5TWC5"/>
<comment type="caution">
    <text evidence="7">The sequence shown here is derived from an EMBL/GenBank/DDBJ whole genome shotgun (WGS) entry which is preliminary data.</text>
</comment>
<evidence type="ECO:0000256" key="3">
    <source>
        <dbReference type="ARBA" id="ARBA00023125"/>
    </source>
</evidence>
<comment type="similarity">
    <text evidence="1">Belongs to the LysR transcriptional regulatory family.</text>
</comment>
<proteinExistence type="inferred from homology"/>
<dbReference type="InterPro" id="IPR036390">
    <property type="entry name" value="WH_DNA-bd_sf"/>
</dbReference>
<accession>A0A2W5TWC5</accession>
<organism evidence="7 8">
    <name type="scientific">Archangium gephyra</name>
    <dbReference type="NCBI Taxonomy" id="48"/>
    <lineage>
        <taxon>Bacteria</taxon>
        <taxon>Pseudomonadati</taxon>
        <taxon>Myxococcota</taxon>
        <taxon>Myxococcia</taxon>
        <taxon>Myxococcales</taxon>
        <taxon>Cystobacterineae</taxon>
        <taxon>Archangiaceae</taxon>
        <taxon>Archangium</taxon>
    </lineage>
</organism>
<evidence type="ECO:0000256" key="5">
    <source>
        <dbReference type="ARBA" id="ARBA00023163"/>
    </source>
</evidence>
<evidence type="ECO:0000256" key="1">
    <source>
        <dbReference type="ARBA" id="ARBA00009437"/>
    </source>
</evidence>
<evidence type="ECO:0000256" key="4">
    <source>
        <dbReference type="ARBA" id="ARBA00023159"/>
    </source>
</evidence>
<keyword evidence="3" id="KW-0238">DNA-binding</keyword>
<feature type="domain" description="HTH lysR-type" evidence="6">
    <location>
        <begin position="12"/>
        <end position="69"/>
    </location>
</feature>
<dbReference type="SUPFAM" id="SSF46785">
    <property type="entry name" value="Winged helix' DNA-binding domain"/>
    <property type="match status" value="1"/>
</dbReference>
<dbReference type="PANTHER" id="PTHR30293">
    <property type="entry name" value="TRANSCRIPTIONAL REGULATORY PROTEIN NAC-RELATED"/>
    <property type="match status" value="1"/>
</dbReference>
<dbReference type="Pfam" id="PF03466">
    <property type="entry name" value="LysR_substrate"/>
    <property type="match status" value="1"/>
</dbReference>
<dbReference type="GO" id="GO:2000142">
    <property type="term" value="P:regulation of DNA-templated transcription initiation"/>
    <property type="evidence" value="ECO:0007669"/>
    <property type="project" value="TreeGrafter"/>
</dbReference>
<evidence type="ECO:0000259" key="6">
    <source>
        <dbReference type="PROSITE" id="PS50931"/>
    </source>
</evidence>
<dbReference type="InterPro" id="IPR000847">
    <property type="entry name" value="LysR_HTH_N"/>
</dbReference>
<dbReference type="EMBL" id="QFQP01000001">
    <property type="protein sequence ID" value="PZR18407.1"/>
    <property type="molecule type" value="Genomic_DNA"/>
</dbReference>
<dbReference type="Pfam" id="PF00126">
    <property type="entry name" value="HTH_1"/>
    <property type="match status" value="1"/>
</dbReference>
<keyword evidence="5" id="KW-0804">Transcription</keyword>
<dbReference type="Gene3D" id="1.10.10.10">
    <property type="entry name" value="Winged helix-like DNA-binding domain superfamily/Winged helix DNA-binding domain"/>
    <property type="match status" value="1"/>
</dbReference>
<protein>
    <submittedName>
        <fullName evidence="7">LysR family transcriptional regulator</fullName>
    </submittedName>
</protein>
<evidence type="ECO:0000256" key="2">
    <source>
        <dbReference type="ARBA" id="ARBA00023015"/>
    </source>
</evidence>
<dbReference type="GO" id="GO:0003700">
    <property type="term" value="F:DNA-binding transcription factor activity"/>
    <property type="evidence" value="ECO:0007669"/>
    <property type="project" value="InterPro"/>
</dbReference>
<name>A0A2W5TWC5_9BACT</name>
<dbReference type="InterPro" id="IPR005119">
    <property type="entry name" value="LysR_subst-bd"/>
</dbReference>